<dbReference type="PANTHER" id="PTHR31632:SF2">
    <property type="entry name" value="PLASMA MEMBRANE IRON PERMEASE"/>
    <property type="match status" value="1"/>
</dbReference>
<accession>A0A178MYX9</accession>
<dbReference type="Pfam" id="PF03239">
    <property type="entry name" value="FTR1"/>
    <property type="match status" value="1"/>
</dbReference>
<name>A0A178MYX9_9PROT</name>
<comment type="caution">
    <text evidence="8">The sequence shown here is derived from an EMBL/GenBank/DDBJ whole genome shotgun (WGS) entry which is preliminary data.</text>
</comment>
<feature type="chain" id="PRO_5008092376" description="Iron permease" evidence="7">
    <location>
        <begin position="21"/>
        <end position="390"/>
    </location>
</feature>
<evidence type="ECO:0000256" key="2">
    <source>
        <dbReference type="ARBA" id="ARBA00008333"/>
    </source>
</evidence>
<dbReference type="OrthoDB" id="9779283at2"/>
<keyword evidence="4 6" id="KW-1133">Transmembrane helix</keyword>
<feature type="transmembrane region" description="Helical" evidence="6">
    <location>
        <begin position="364"/>
        <end position="383"/>
    </location>
</feature>
<feature type="transmembrane region" description="Helical" evidence="6">
    <location>
        <begin position="200"/>
        <end position="221"/>
    </location>
</feature>
<dbReference type="Proteomes" id="UP000078543">
    <property type="component" value="Unassembled WGS sequence"/>
</dbReference>
<feature type="transmembrane region" description="Helical" evidence="6">
    <location>
        <begin position="281"/>
        <end position="300"/>
    </location>
</feature>
<evidence type="ECO:0000256" key="1">
    <source>
        <dbReference type="ARBA" id="ARBA00004141"/>
    </source>
</evidence>
<evidence type="ECO:0000313" key="8">
    <source>
        <dbReference type="EMBL" id="OAN59551.1"/>
    </source>
</evidence>
<proteinExistence type="inferred from homology"/>
<evidence type="ECO:0000256" key="7">
    <source>
        <dbReference type="SAM" id="SignalP"/>
    </source>
</evidence>
<sequence length="390" mass="41691">MMRRLIWLALLVLTAFPVRAADTDLAAAARTLAARGDQLIAAYDPTHGRATGDAFSDLYFDVFEESGLEQAIGVCSASDKTALEALFGEIIGLAGQGRPVPELQTKWSTLKALLEAATIAALEPPTGPFQAFLQSLLILLREGIEAMLVVTALVAWLRRSGQGDKVSVIWMGVGLAMVFSLVAAWLFDRVIHLSDAGQEVLEGVILLVAALVLFHVSFWLLSKREAAAWQAYVQGQVAGAAQSGRMWTLGLAAFLAVFREGAETVLFYQALALSSPGQGPALVGGFVVAAIALAVLYLAMRHLSLRLPLGLFFTATAGLLFVLAVSFAGKGVLELQEGRWLPITPLDGWPRLEWLGLFPTAEGLAAQALLLAPMLAALAWHAARRKRLPA</sequence>
<comment type="subcellular location">
    <subcellularLocation>
        <location evidence="1">Membrane</location>
        <topology evidence="1">Multi-pass membrane protein</topology>
    </subcellularLocation>
</comment>
<dbReference type="RefSeq" id="WP_068497491.1">
    <property type="nucleotide sequence ID" value="NZ_LWQU01000065.1"/>
</dbReference>
<dbReference type="STRING" id="1437059.A6A05_07370"/>
<gene>
    <name evidence="8" type="ORF">A6A05_07370</name>
</gene>
<evidence type="ECO:0000313" key="9">
    <source>
        <dbReference type="Proteomes" id="UP000078543"/>
    </source>
</evidence>
<keyword evidence="9" id="KW-1185">Reference proteome</keyword>
<keyword evidence="3 6" id="KW-0812">Transmembrane</keyword>
<feature type="signal peptide" evidence="7">
    <location>
        <begin position="1"/>
        <end position="20"/>
    </location>
</feature>
<dbReference type="PANTHER" id="PTHR31632">
    <property type="entry name" value="IRON TRANSPORTER FTH1"/>
    <property type="match status" value="1"/>
</dbReference>
<keyword evidence="7" id="KW-0732">Signal</keyword>
<comment type="similarity">
    <text evidence="2">Belongs to the oxidase-dependent Fe transporter (OFeT) (TC 9.A.10.1) family.</text>
</comment>
<feature type="transmembrane region" description="Helical" evidence="6">
    <location>
        <begin position="168"/>
        <end position="188"/>
    </location>
</feature>
<protein>
    <recommendedName>
        <fullName evidence="10">Iron permease</fullName>
    </recommendedName>
</protein>
<evidence type="ECO:0000256" key="6">
    <source>
        <dbReference type="SAM" id="Phobius"/>
    </source>
</evidence>
<evidence type="ECO:0000256" key="5">
    <source>
        <dbReference type="ARBA" id="ARBA00023136"/>
    </source>
</evidence>
<evidence type="ECO:0008006" key="10">
    <source>
        <dbReference type="Google" id="ProtNLM"/>
    </source>
</evidence>
<organism evidence="8 9">
    <name type="scientific">Magnetospirillum moscoviense</name>
    <dbReference type="NCBI Taxonomy" id="1437059"/>
    <lineage>
        <taxon>Bacteria</taxon>
        <taxon>Pseudomonadati</taxon>
        <taxon>Pseudomonadota</taxon>
        <taxon>Alphaproteobacteria</taxon>
        <taxon>Rhodospirillales</taxon>
        <taxon>Rhodospirillaceae</taxon>
        <taxon>Magnetospirillum</taxon>
    </lineage>
</organism>
<feature type="transmembrane region" description="Helical" evidence="6">
    <location>
        <begin position="132"/>
        <end position="156"/>
    </location>
</feature>
<dbReference type="InterPro" id="IPR004923">
    <property type="entry name" value="FTR1/Fip1/EfeU"/>
</dbReference>
<feature type="transmembrane region" description="Helical" evidence="6">
    <location>
        <begin position="307"/>
        <end position="329"/>
    </location>
</feature>
<evidence type="ECO:0000256" key="4">
    <source>
        <dbReference type="ARBA" id="ARBA00022989"/>
    </source>
</evidence>
<dbReference type="AlphaFoldDB" id="A0A178MYX9"/>
<evidence type="ECO:0000256" key="3">
    <source>
        <dbReference type="ARBA" id="ARBA00022692"/>
    </source>
</evidence>
<feature type="transmembrane region" description="Helical" evidence="6">
    <location>
        <begin position="249"/>
        <end position="269"/>
    </location>
</feature>
<keyword evidence="5 6" id="KW-0472">Membrane</keyword>
<dbReference type="GO" id="GO:0033573">
    <property type="term" value="C:high-affinity iron permease complex"/>
    <property type="evidence" value="ECO:0007669"/>
    <property type="project" value="InterPro"/>
</dbReference>
<dbReference type="GO" id="GO:0015093">
    <property type="term" value="F:ferrous iron transmembrane transporter activity"/>
    <property type="evidence" value="ECO:0007669"/>
    <property type="project" value="TreeGrafter"/>
</dbReference>
<reference evidence="8 9" key="1">
    <citation type="submission" date="2016-04" db="EMBL/GenBank/DDBJ databases">
        <title>Draft genome sequence of freshwater magnetotactic bacteria Magnetospirillum marisnigri SP-1 and Magnetospirillum moscoviense BB-1.</title>
        <authorList>
            <person name="Koziaeva V."/>
            <person name="Dziuba M.V."/>
            <person name="Ivanov T.M."/>
            <person name="Kuznetsov B."/>
            <person name="Grouzdev D.S."/>
        </authorList>
    </citation>
    <scope>NUCLEOTIDE SEQUENCE [LARGE SCALE GENOMIC DNA]</scope>
    <source>
        <strain evidence="8 9">BB-1</strain>
    </source>
</reference>
<dbReference type="EMBL" id="LWQU01000065">
    <property type="protein sequence ID" value="OAN59551.1"/>
    <property type="molecule type" value="Genomic_DNA"/>
</dbReference>